<reference evidence="1 2" key="2">
    <citation type="submission" date="2015-05" db="EMBL/GenBank/DDBJ databases">
        <authorList>
            <person name="Morales-Cruz A."/>
            <person name="Amrine K.C."/>
            <person name="Cantu D."/>
        </authorList>
    </citation>
    <scope>NUCLEOTIDE SEQUENCE [LARGE SCALE GENOMIC DNA]</scope>
    <source>
        <strain evidence="1">UCRPC4</strain>
    </source>
</reference>
<sequence length="234" mass="25423">MASTKAWAVVAGVGPGTVAVLARNPSSYQDLVEDITKSGGHCIGISTDCSDSNSVKNAFSQIKAELSKTNSKLTAAIYNTGGKFVRKPFLKLTEDEFTAGYHSSTKGAFLFSQAALPLLLEATDAQHPPTLIFTGATAAIKSSPMLSTFAHVSYAKRSLSQSLAKEFGPKGVHVAHTIIDGIIDIPRTKQWKVSDFPDDKISPEAIADAYWYLHTQPRTCWTQEIDVRPYVEKW</sequence>
<reference evidence="1 2" key="1">
    <citation type="submission" date="2015-05" db="EMBL/GenBank/DDBJ databases">
        <title>Distinctive expansion of gene families associated with plant cell wall degradation and secondary metabolism in the genomes of grapevine trunk pathogens.</title>
        <authorList>
            <person name="Lawrence D.P."/>
            <person name="Travadon R."/>
            <person name="Rolshausen P.E."/>
            <person name="Baumgartner K."/>
        </authorList>
    </citation>
    <scope>NUCLEOTIDE SEQUENCE [LARGE SCALE GENOMIC DNA]</scope>
    <source>
        <strain evidence="1">UCRPC4</strain>
    </source>
</reference>
<accession>A0A0G2DVI1</accession>
<gene>
    <name evidence="1" type="ORF">UCRPC4_g06582</name>
</gene>
<dbReference type="SUPFAM" id="SSF51735">
    <property type="entry name" value="NAD(P)-binding Rossmann-fold domains"/>
    <property type="match status" value="1"/>
</dbReference>
<evidence type="ECO:0000313" key="1">
    <source>
        <dbReference type="EMBL" id="KKY14927.1"/>
    </source>
</evidence>
<protein>
    <submittedName>
        <fullName evidence="1">Putative short chain dehydrogenase reductase family</fullName>
    </submittedName>
</protein>
<dbReference type="Gene3D" id="3.40.50.720">
    <property type="entry name" value="NAD(P)-binding Rossmann-like Domain"/>
    <property type="match status" value="1"/>
</dbReference>
<dbReference type="InterPro" id="IPR036291">
    <property type="entry name" value="NAD(P)-bd_dom_sf"/>
</dbReference>
<dbReference type="InterPro" id="IPR002347">
    <property type="entry name" value="SDR_fam"/>
</dbReference>
<dbReference type="EMBL" id="LCWF01000201">
    <property type="protein sequence ID" value="KKY14927.1"/>
    <property type="molecule type" value="Genomic_DNA"/>
</dbReference>
<comment type="caution">
    <text evidence="1">The sequence shown here is derived from an EMBL/GenBank/DDBJ whole genome shotgun (WGS) entry which is preliminary data.</text>
</comment>
<dbReference type="Pfam" id="PF00106">
    <property type="entry name" value="adh_short"/>
    <property type="match status" value="1"/>
</dbReference>
<dbReference type="AlphaFoldDB" id="A0A0G2DVI1"/>
<dbReference type="PANTHER" id="PTHR43431:SF7">
    <property type="entry name" value="OXIDOREDUCTASE, SHORT CHAIN DEHYDROGENASE_REDUCTASE FAMILY (AFU_ORTHOLOGUE AFUA_5G14000)"/>
    <property type="match status" value="1"/>
</dbReference>
<name>A0A0G2DVI1_PHACM</name>
<keyword evidence="2" id="KW-1185">Reference proteome</keyword>
<evidence type="ECO:0000313" key="2">
    <source>
        <dbReference type="Proteomes" id="UP000053317"/>
    </source>
</evidence>
<dbReference type="PANTHER" id="PTHR43431">
    <property type="entry name" value="OXIDOREDUCTASE, SHORT CHAIN DEHYDROGENASE/REDUCTASE FAMILY (AFU_ORTHOLOGUE AFUA_5G14000)"/>
    <property type="match status" value="1"/>
</dbReference>
<proteinExistence type="predicted"/>
<organism evidence="1 2">
    <name type="scientific">Phaeomoniella chlamydospora</name>
    <name type="common">Phaeoacremonium chlamydosporum</name>
    <dbReference type="NCBI Taxonomy" id="158046"/>
    <lineage>
        <taxon>Eukaryota</taxon>
        <taxon>Fungi</taxon>
        <taxon>Dikarya</taxon>
        <taxon>Ascomycota</taxon>
        <taxon>Pezizomycotina</taxon>
        <taxon>Eurotiomycetes</taxon>
        <taxon>Chaetothyriomycetidae</taxon>
        <taxon>Phaeomoniellales</taxon>
        <taxon>Phaeomoniellaceae</taxon>
        <taxon>Phaeomoniella</taxon>
    </lineage>
</organism>
<dbReference type="OrthoDB" id="5399006at2759"/>
<dbReference type="Proteomes" id="UP000053317">
    <property type="component" value="Unassembled WGS sequence"/>
</dbReference>